<dbReference type="Pfam" id="PF00646">
    <property type="entry name" value="F-box"/>
    <property type="match status" value="1"/>
</dbReference>
<evidence type="ECO:0000313" key="3">
    <source>
        <dbReference type="Proteomes" id="UP000799429"/>
    </source>
</evidence>
<organism evidence="2 3">
    <name type="scientific">Patellaria atrata CBS 101060</name>
    <dbReference type="NCBI Taxonomy" id="1346257"/>
    <lineage>
        <taxon>Eukaryota</taxon>
        <taxon>Fungi</taxon>
        <taxon>Dikarya</taxon>
        <taxon>Ascomycota</taxon>
        <taxon>Pezizomycotina</taxon>
        <taxon>Dothideomycetes</taxon>
        <taxon>Dothideomycetes incertae sedis</taxon>
        <taxon>Patellariales</taxon>
        <taxon>Patellariaceae</taxon>
        <taxon>Patellaria</taxon>
    </lineage>
</organism>
<feature type="domain" description="F-box" evidence="1">
    <location>
        <begin position="4"/>
        <end position="44"/>
    </location>
</feature>
<dbReference type="Proteomes" id="UP000799429">
    <property type="component" value="Unassembled WGS sequence"/>
</dbReference>
<dbReference type="Gene3D" id="3.80.10.10">
    <property type="entry name" value="Ribonuclease Inhibitor"/>
    <property type="match status" value="1"/>
</dbReference>
<dbReference type="AlphaFoldDB" id="A0A9P4SAR2"/>
<protein>
    <recommendedName>
        <fullName evidence="1">F-box domain-containing protein</fullName>
    </recommendedName>
</protein>
<sequence length="424" mass="48986">MILADLNEDCLHEIFSCFTTPSAELFHLSLVCRRLAHIVHKHALRHIDIGTGGLLTRSTTAQQLNSLLETLQQNPCLGFRVRSTRIGPCSDDPEGAAQIDEILTYMQNVRRLEIYGFHHGPTIRQSLSFYQHNSLQNLRHATLRGGTMGELAYEILQRKSLRTFTIEYLRLGESELLNPTRKAQYEPLHEFQLSEGRLSYDWIENILTQRPAVSRLTLLRCYIGPTGNSRDGMRHPKDPPTVSFSSQKFGRSLEPTSRFLTSLTIRDKVHWWDGVDMSRMDLSSFKCLRSIEIPGDMLVGYEASPLSRDCAYRLLPRCLERIKLNFEQNTSVLVPETLESAEKAPIDRIRWITEILDHKRSSYPALKLFIAQEILQLHRRGTYEETKQVGPMFYWIPQLLAQRAEQTAVHIELWFRSHPFRVQS</sequence>
<gene>
    <name evidence="2" type="ORF">M501DRAFT_1003774</name>
</gene>
<name>A0A9P4SAR2_9PEZI</name>
<accession>A0A9P4SAR2</accession>
<dbReference type="SUPFAM" id="SSF52047">
    <property type="entry name" value="RNI-like"/>
    <property type="match status" value="1"/>
</dbReference>
<evidence type="ECO:0000313" key="2">
    <source>
        <dbReference type="EMBL" id="KAF2839213.1"/>
    </source>
</evidence>
<reference evidence="2" key="1">
    <citation type="journal article" date="2020" name="Stud. Mycol.">
        <title>101 Dothideomycetes genomes: a test case for predicting lifestyles and emergence of pathogens.</title>
        <authorList>
            <person name="Haridas S."/>
            <person name="Albert R."/>
            <person name="Binder M."/>
            <person name="Bloem J."/>
            <person name="Labutti K."/>
            <person name="Salamov A."/>
            <person name="Andreopoulos B."/>
            <person name="Baker S."/>
            <person name="Barry K."/>
            <person name="Bills G."/>
            <person name="Bluhm B."/>
            <person name="Cannon C."/>
            <person name="Castanera R."/>
            <person name="Culley D."/>
            <person name="Daum C."/>
            <person name="Ezra D."/>
            <person name="Gonzalez J."/>
            <person name="Henrissat B."/>
            <person name="Kuo A."/>
            <person name="Liang C."/>
            <person name="Lipzen A."/>
            <person name="Lutzoni F."/>
            <person name="Magnuson J."/>
            <person name="Mondo S."/>
            <person name="Nolan M."/>
            <person name="Ohm R."/>
            <person name="Pangilinan J."/>
            <person name="Park H.-J."/>
            <person name="Ramirez L."/>
            <person name="Alfaro M."/>
            <person name="Sun H."/>
            <person name="Tritt A."/>
            <person name="Yoshinaga Y."/>
            <person name="Zwiers L.-H."/>
            <person name="Turgeon B."/>
            <person name="Goodwin S."/>
            <person name="Spatafora J."/>
            <person name="Crous P."/>
            <person name="Grigoriev I."/>
        </authorList>
    </citation>
    <scope>NUCLEOTIDE SEQUENCE</scope>
    <source>
        <strain evidence="2">CBS 101060</strain>
    </source>
</reference>
<dbReference type="OrthoDB" id="3522729at2759"/>
<proteinExistence type="predicted"/>
<dbReference type="InterPro" id="IPR001810">
    <property type="entry name" value="F-box_dom"/>
</dbReference>
<dbReference type="EMBL" id="MU006095">
    <property type="protein sequence ID" value="KAF2839213.1"/>
    <property type="molecule type" value="Genomic_DNA"/>
</dbReference>
<dbReference type="InterPro" id="IPR032675">
    <property type="entry name" value="LRR_dom_sf"/>
</dbReference>
<comment type="caution">
    <text evidence="2">The sequence shown here is derived from an EMBL/GenBank/DDBJ whole genome shotgun (WGS) entry which is preliminary data.</text>
</comment>
<evidence type="ECO:0000259" key="1">
    <source>
        <dbReference type="Pfam" id="PF00646"/>
    </source>
</evidence>
<keyword evidence="3" id="KW-1185">Reference proteome</keyword>